<dbReference type="SUPFAM" id="SSF141868">
    <property type="entry name" value="EAL domain-like"/>
    <property type="match status" value="1"/>
</dbReference>
<organism evidence="4 5">
    <name type="scientific">Actinoplanes friuliensis DSM 7358</name>
    <dbReference type="NCBI Taxonomy" id="1246995"/>
    <lineage>
        <taxon>Bacteria</taxon>
        <taxon>Bacillati</taxon>
        <taxon>Actinomycetota</taxon>
        <taxon>Actinomycetes</taxon>
        <taxon>Micromonosporales</taxon>
        <taxon>Micromonosporaceae</taxon>
        <taxon>Actinoplanes</taxon>
    </lineage>
</organism>
<dbReference type="SUPFAM" id="SSF55073">
    <property type="entry name" value="Nucleotide cyclase"/>
    <property type="match status" value="1"/>
</dbReference>
<dbReference type="KEGG" id="afs:AFR_16995"/>
<accession>U5VY20</accession>
<dbReference type="Pfam" id="PF00563">
    <property type="entry name" value="EAL"/>
    <property type="match status" value="1"/>
</dbReference>
<keyword evidence="1" id="KW-1133">Transmembrane helix</keyword>
<keyword evidence="5" id="KW-1185">Reference proteome</keyword>
<dbReference type="PROSITE" id="PS50883">
    <property type="entry name" value="EAL"/>
    <property type="match status" value="1"/>
</dbReference>
<evidence type="ECO:0000256" key="1">
    <source>
        <dbReference type="SAM" id="Phobius"/>
    </source>
</evidence>
<dbReference type="InterPro" id="IPR029787">
    <property type="entry name" value="Nucleotide_cyclase"/>
</dbReference>
<dbReference type="Pfam" id="PF00990">
    <property type="entry name" value="GGDEF"/>
    <property type="match status" value="1"/>
</dbReference>
<keyword evidence="1" id="KW-0472">Membrane</keyword>
<feature type="transmembrane region" description="Helical" evidence="1">
    <location>
        <begin position="284"/>
        <end position="307"/>
    </location>
</feature>
<dbReference type="OrthoDB" id="3314286at2"/>
<feature type="transmembrane region" description="Helical" evidence="1">
    <location>
        <begin position="7"/>
        <end position="23"/>
    </location>
</feature>
<protein>
    <submittedName>
        <fullName evidence="4">Putative diguanylate cyclase/phosphodiesterase with PAS sensor</fullName>
    </submittedName>
</protein>
<gene>
    <name evidence="4" type="ORF">AFR_16995</name>
</gene>
<evidence type="ECO:0000313" key="5">
    <source>
        <dbReference type="Proteomes" id="UP000017746"/>
    </source>
</evidence>
<dbReference type="AlphaFoldDB" id="U5VY20"/>
<dbReference type="eggNOG" id="COG5001">
    <property type="taxonomic scope" value="Bacteria"/>
</dbReference>
<dbReference type="InterPro" id="IPR043128">
    <property type="entry name" value="Rev_trsase/Diguanyl_cyclase"/>
</dbReference>
<sequence length="1000" mass="107379">MTRHLSWWYVAVGLVLSAIYLTVPEAAGGAFAGMVVTTVAAILYGVRRLRPRRRLPWWLLAAGTFAFSVGSVIAVVQTEMLKDESFPSLADAVSLGLTFPLLLAAMLALSRTGAPSRDRASMIDSLILTAGAGFLAWVYLINPYLTSPDLTVLQKAVSVAYPLGDVLLLAILVRLALGAQRRWSVLFLVTSGGALLVSDIAFSLERLNGQWSMGGPIDVGWVIFFMAGGLAALHPSMVALTEPRVVMQPTEFRARRAVLTVASLIAPTVLFVEALRNPVHNGVLIAVVSAVLILLSLGRMSVVAAGLRRTVVRERELRLACETLLGAADVDEVERVVRGAVSALLRPGTPHRTVLILHGGRPGGDTTGDGDLRYVTTLPPGLAGQLDGFELALHCPLAVGGARVGDLYVGAGELELVWLHEAARVLAGQAASMIDRIALNREINKRDSEAYFRTLVLNATDVILIVDGDDRVGYASPSAQWLFRSGSVVGSALEDLIEPLSSPLAPEETTALYLAHRAGHEPAEVEVTIRDLRDEPTVAGRVLTLRDVTERRRLERELLERAYRDPLTGLGNRLRFQDAAQAAVTSSGMTGRTAGILLVNIDDFRTVNDTMGHEIGDELLNEFGRRLVTAAAAYGTVARLGADEFGVVVTSVGDVSEIEALAVHILTVGTEPFLLGGSAGSIVSIQPSIGVATTADAGDVHDLLTQADVALGSAKRGTPRWRRYEESMHARMLQRMQLRADLGQAITDDAFVLHFQPIVDLATGHTRGLEALVRWQHPARGLVPPLEFIEIAEESGLIVPLGDWVLRHAVDAAAKFRAAVPEQAPYMSVNVSVRQFRSAGFVSRVFAELARAGLPAELLTIEITESLLLGDDEQIHAGLQTLRAAGVKVSIDDFGTGYSSLSYLHRVDVDTLKLDKSFVDTIATSPQQYDLVRGIIQLAATLQLDVVAEGIETDQHRELLIDGGCAYGQGYLFARPLPEDAVLGYMAGSEHSDTQVTPAA</sequence>
<feature type="transmembrane region" description="Helical" evidence="1">
    <location>
        <begin position="121"/>
        <end position="139"/>
    </location>
</feature>
<dbReference type="Gene3D" id="3.30.450.20">
    <property type="entry name" value="PAS domain"/>
    <property type="match status" value="1"/>
</dbReference>
<dbReference type="InterPro" id="IPR052155">
    <property type="entry name" value="Biofilm_reg_signaling"/>
</dbReference>
<dbReference type="InterPro" id="IPR000160">
    <property type="entry name" value="GGDEF_dom"/>
</dbReference>
<feature type="transmembrane region" description="Helical" evidence="1">
    <location>
        <begin position="184"/>
        <end position="204"/>
    </location>
</feature>
<feature type="domain" description="EAL" evidence="2">
    <location>
        <begin position="735"/>
        <end position="990"/>
    </location>
</feature>
<dbReference type="RefSeq" id="WP_023361829.1">
    <property type="nucleotide sequence ID" value="NC_022657.1"/>
</dbReference>
<evidence type="ECO:0000313" key="4">
    <source>
        <dbReference type="EMBL" id="AGZ41677.1"/>
    </source>
</evidence>
<dbReference type="HOGENOM" id="CLU_000445_129_3_11"/>
<dbReference type="InterPro" id="IPR035919">
    <property type="entry name" value="EAL_sf"/>
</dbReference>
<evidence type="ECO:0000259" key="3">
    <source>
        <dbReference type="PROSITE" id="PS50887"/>
    </source>
</evidence>
<dbReference type="STRING" id="1246995.AFR_16995"/>
<feature type="domain" description="GGDEF" evidence="3">
    <location>
        <begin position="592"/>
        <end position="726"/>
    </location>
</feature>
<dbReference type="Proteomes" id="UP000017746">
    <property type="component" value="Chromosome"/>
</dbReference>
<keyword evidence="1" id="KW-0812">Transmembrane</keyword>
<dbReference type="PANTHER" id="PTHR44757">
    <property type="entry name" value="DIGUANYLATE CYCLASE DGCP"/>
    <property type="match status" value="1"/>
</dbReference>
<dbReference type="PANTHER" id="PTHR44757:SF2">
    <property type="entry name" value="BIOFILM ARCHITECTURE MAINTENANCE PROTEIN MBAA"/>
    <property type="match status" value="1"/>
</dbReference>
<feature type="transmembrane region" description="Helical" evidence="1">
    <location>
        <begin position="89"/>
        <end position="109"/>
    </location>
</feature>
<proteinExistence type="predicted"/>
<evidence type="ECO:0000259" key="2">
    <source>
        <dbReference type="PROSITE" id="PS50883"/>
    </source>
</evidence>
<dbReference type="NCBIfam" id="TIGR00254">
    <property type="entry name" value="GGDEF"/>
    <property type="match status" value="1"/>
</dbReference>
<dbReference type="Gene3D" id="3.30.70.270">
    <property type="match status" value="1"/>
</dbReference>
<name>U5VY20_9ACTN</name>
<dbReference type="Gene3D" id="3.20.20.450">
    <property type="entry name" value="EAL domain"/>
    <property type="match status" value="1"/>
</dbReference>
<feature type="transmembrane region" description="Helical" evidence="1">
    <location>
        <begin position="219"/>
        <end position="241"/>
    </location>
</feature>
<feature type="transmembrane region" description="Helical" evidence="1">
    <location>
        <begin position="58"/>
        <end position="77"/>
    </location>
</feature>
<dbReference type="SUPFAM" id="SSF55785">
    <property type="entry name" value="PYP-like sensor domain (PAS domain)"/>
    <property type="match status" value="1"/>
</dbReference>
<reference evidence="4 5" key="1">
    <citation type="journal article" date="2014" name="J. Biotechnol.">
        <title>Complete genome sequence of the actinobacterium Actinoplanes friuliensis HAG 010964, producer of the lipopeptide antibiotic friulimycin.</title>
        <authorList>
            <person name="Ruckert C."/>
            <person name="Szczepanowski R."/>
            <person name="Albersmeier A."/>
            <person name="Goesmann A."/>
            <person name="Fischer N."/>
            <person name="Steinkamper A."/>
            <person name="Puhler A."/>
            <person name="Biener R."/>
            <person name="Schwartz D."/>
            <person name="Kalinowski J."/>
        </authorList>
    </citation>
    <scope>NUCLEOTIDE SEQUENCE [LARGE SCALE GENOMIC DNA]</scope>
    <source>
        <strain evidence="4 5">DSM 7358</strain>
    </source>
</reference>
<dbReference type="PATRIC" id="fig|1246995.3.peg.3449"/>
<dbReference type="PROSITE" id="PS50887">
    <property type="entry name" value="GGDEF"/>
    <property type="match status" value="1"/>
</dbReference>
<dbReference type="InterPro" id="IPR035965">
    <property type="entry name" value="PAS-like_dom_sf"/>
</dbReference>
<feature type="transmembrane region" description="Helical" evidence="1">
    <location>
        <begin position="159"/>
        <end position="177"/>
    </location>
</feature>
<feature type="transmembrane region" description="Helical" evidence="1">
    <location>
        <begin position="29"/>
        <end position="46"/>
    </location>
</feature>
<dbReference type="SMART" id="SM00267">
    <property type="entry name" value="GGDEF"/>
    <property type="match status" value="1"/>
</dbReference>
<dbReference type="CDD" id="cd01949">
    <property type="entry name" value="GGDEF"/>
    <property type="match status" value="1"/>
</dbReference>
<dbReference type="SMART" id="SM00052">
    <property type="entry name" value="EAL"/>
    <property type="match status" value="1"/>
</dbReference>
<dbReference type="InterPro" id="IPR001633">
    <property type="entry name" value="EAL_dom"/>
</dbReference>
<dbReference type="EMBL" id="CP006272">
    <property type="protein sequence ID" value="AGZ41677.1"/>
    <property type="molecule type" value="Genomic_DNA"/>
</dbReference>
<dbReference type="CDD" id="cd01948">
    <property type="entry name" value="EAL"/>
    <property type="match status" value="1"/>
</dbReference>